<comment type="similarity">
    <text evidence="4">Belongs to the trans-sulfuration enzymes family.</text>
</comment>
<accession>A0ABR1G444</accession>
<keyword evidence="6" id="KW-1185">Reference proteome</keyword>
<evidence type="ECO:0000313" key="6">
    <source>
        <dbReference type="Proteomes" id="UP001363151"/>
    </source>
</evidence>
<dbReference type="InterPro" id="IPR015421">
    <property type="entry name" value="PyrdxlP-dep_Trfase_major"/>
</dbReference>
<proteinExistence type="inferred from homology"/>
<sequence>MGPKAKAPAPKKPAATIAEVVAHLELLGHKDAAAEVLDKFGEGAVATSPWAAAAGSDGKLAVETRLTCKDAGVAVKYVAMDGPEGPGKLEAMMTEKVSLVMVESPTNPMQRVCDLRGLAKVAHAHGALLEVDNTLMSPLLQKPLQLGADIVVHFRRRFVAGHSDTMAGVVCVDDDALAKRLYFAQNAEGTGLAPFDCWLALRGDRRRLRRLLHDGSTDLSKHVVSKTQLFNITVSFGSVHSLISCPCDMSHASIPAEVRASREFPEDIVRVCVGIEDADDPIADLDQAFASYRGKSWFS</sequence>
<dbReference type="Pfam" id="PF01053">
    <property type="entry name" value="Cys_Met_Meta_PP"/>
    <property type="match status" value="2"/>
</dbReference>
<dbReference type="SUPFAM" id="SSF53383">
    <property type="entry name" value="PLP-dependent transferases"/>
    <property type="match status" value="1"/>
</dbReference>
<comment type="cofactor">
    <cofactor evidence="1 4">
        <name>pyridoxal 5'-phosphate</name>
        <dbReference type="ChEBI" id="CHEBI:597326"/>
    </cofactor>
</comment>
<dbReference type="PANTHER" id="PTHR11808:SF50">
    <property type="entry name" value="CYSTATHIONINE BETA-LYASE"/>
    <property type="match status" value="1"/>
</dbReference>
<dbReference type="Gene3D" id="3.40.640.10">
    <property type="entry name" value="Type I PLP-dependent aspartate aminotransferase-like (Major domain)"/>
    <property type="match status" value="1"/>
</dbReference>
<name>A0ABR1G444_AURAN</name>
<evidence type="ECO:0000313" key="5">
    <source>
        <dbReference type="EMBL" id="KAK7247777.1"/>
    </source>
</evidence>
<comment type="caution">
    <text evidence="5">The sequence shown here is derived from an EMBL/GenBank/DDBJ whole genome shotgun (WGS) entry which is preliminary data.</text>
</comment>
<keyword evidence="3" id="KW-0456">Lyase</keyword>
<keyword evidence="2 4" id="KW-0663">Pyridoxal phosphate</keyword>
<organism evidence="5 6">
    <name type="scientific">Aureococcus anophagefferens</name>
    <name type="common">Harmful bloom alga</name>
    <dbReference type="NCBI Taxonomy" id="44056"/>
    <lineage>
        <taxon>Eukaryota</taxon>
        <taxon>Sar</taxon>
        <taxon>Stramenopiles</taxon>
        <taxon>Ochrophyta</taxon>
        <taxon>Pelagophyceae</taxon>
        <taxon>Pelagomonadales</taxon>
        <taxon>Pelagomonadaceae</taxon>
        <taxon>Aureococcus</taxon>
    </lineage>
</organism>
<dbReference type="Gene3D" id="3.90.1150.10">
    <property type="entry name" value="Aspartate Aminotransferase, domain 1"/>
    <property type="match status" value="1"/>
</dbReference>
<dbReference type="Proteomes" id="UP001363151">
    <property type="component" value="Unassembled WGS sequence"/>
</dbReference>
<evidence type="ECO:0000256" key="3">
    <source>
        <dbReference type="ARBA" id="ARBA00023239"/>
    </source>
</evidence>
<reference evidence="5 6" key="1">
    <citation type="submission" date="2024-03" db="EMBL/GenBank/DDBJ databases">
        <title>Aureococcus anophagefferens CCMP1851 and Kratosvirus quantuckense: Draft genome of a second virus-susceptible host strain in the model system.</title>
        <authorList>
            <person name="Chase E."/>
            <person name="Truchon A.R."/>
            <person name="Schepens W."/>
            <person name="Wilhelm S.W."/>
        </authorList>
    </citation>
    <scope>NUCLEOTIDE SEQUENCE [LARGE SCALE GENOMIC DNA]</scope>
    <source>
        <strain evidence="5 6">CCMP1851</strain>
    </source>
</reference>
<dbReference type="InterPro" id="IPR000277">
    <property type="entry name" value="Cys/Met-Metab_PyrdxlP-dep_enz"/>
</dbReference>
<dbReference type="InterPro" id="IPR015422">
    <property type="entry name" value="PyrdxlP-dep_Trfase_small"/>
</dbReference>
<protein>
    <submittedName>
        <fullName evidence="5">Cystathionine gamma-synthase</fullName>
    </submittedName>
</protein>
<dbReference type="EMBL" id="JBBJCI010000127">
    <property type="protein sequence ID" value="KAK7247777.1"/>
    <property type="molecule type" value="Genomic_DNA"/>
</dbReference>
<gene>
    <name evidence="5" type="primary">CBL</name>
    <name evidence="5" type="ORF">SO694_00122062</name>
</gene>
<evidence type="ECO:0000256" key="2">
    <source>
        <dbReference type="ARBA" id="ARBA00022898"/>
    </source>
</evidence>
<evidence type="ECO:0000256" key="4">
    <source>
        <dbReference type="RuleBase" id="RU362118"/>
    </source>
</evidence>
<evidence type="ECO:0000256" key="1">
    <source>
        <dbReference type="ARBA" id="ARBA00001933"/>
    </source>
</evidence>
<dbReference type="InterPro" id="IPR015424">
    <property type="entry name" value="PyrdxlP-dep_Trfase"/>
</dbReference>
<dbReference type="PANTHER" id="PTHR11808">
    <property type="entry name" value="TRANS-SULFURATION ENZYME FAMILY MEMBER"/>
    <property type="match status" value="1"/>
</dbReference>